<evidence type="ECO:0000256" key="3">
    <source>
        <dbReference type="ARBA" id="ARBA00007147"/>
    </source>
</evidence>
<protein>
    <submittedName>
        <fullName evidence="8">Integrator complex subunit 8-like</fullName>
    </submittedName>
</protein>
<evidence type="ECO:0000256" key="5">
    <source>
        <dbReference type="ARBA" id="ARBA00023242"/>
    </source>
</evidence>
<keyword evidence="5" id="KW-0539">Nucleus</keyword>
<reference evidence="8 9" key="1">
    <citation type="journal article" date="2023" name="BMC Biol.">
        <title>The compact genome of the sponge Oopsacas minuta (Hexactinellida) is lacking key metazoan core genes.</title>
        <authorList>
            <person name="Santini S."/>
            <person name="Schenkelaars Q."/>
            <person name="Jourda C."/>
            <person name="Duchesne M."/>
            <person name="Belahbib H."/>
            <person name="Rocher C."/>
            <person name="Selva M."/>
            <person name="Riesgo A."/>
            <person name="Vervoort M."/>
            <person name="Leys S.P."/>
            <person name="Kodjabachian L."/>
            <person name="Le Bivic A."/>
            <person name="Borchiellini C."/>
            <person name="Claverie J.M."/>
            <person name="Renard E."/>
        </authorList>
    </citation>
    <scope>NUCLEOTIDE SEQUENCE [LARGE SCALE GENOMIC DNA]</scope>
    <source>
        <strain evidence="8">SPO-2</strain>
    </source>
</reference>
<dbReference type="AlphaFoldDB" id="A0AAV7K1E1"/>
<dbReference type="Pfam" id="PF25756">
    <property type="entry name" value="TPR_INTS8"/>
    <property type="match status" value="1"/>
</dbReference>
<dbReference type="PANTHER" id="PTHR13350:SF1">
    <property type="entry name" value="INTEGRATOR COMPLEX SUBUNIT 8"/>
    <property type="match status" value="1"/>
</dbReference>
<sequence length="940" mass="108430">MSSQVLTWYDFLLKTADIDEYLLDYTTSPTSHPKPSELLIAFLQRLSRLEDESTLRDNTQYALRLADLSLKVVGHYFNWSLPELDNCLTLPLQYRLMTVLNTRFPADSEKTFADLSDNHLVAMYLDSCWTVRFICSLSIRDYANKKVEIKQVYNQLHEDNVQAILTDILSLENDLQPSISFLCPKKKRFISINNLLIQTHFELGRYLFCKMKYTQALQHFTSASDLFSQRSARDNKDMLWVTSQQLQAFFDTTLLLNSEDSGRIIGQRWNLESMLVSPHFPPLLDLMVKTQLSQQLGKGFYHRILDLSSKVQPSTRSKTKPDSTPSSKRSRLDPSPEEAFWKLSLLSAVKCHSFNLSCPALLHIFRQMDSRDEFDCFHRILSKLGFSKKKDTLSRSHTSLELSSIPLHLAHLLFSNMLPDLREIYDSSYLYKSVHTSNTPPDSLTLQYLPSLSADSSRIIHSKPAQYMKLSSLQQAYLSQWHLLNLCDIPAFNMLISTIGNKSSLDIQHFASQWTGSHKPFIQNEQVPDYTLLTKINAALHIGSILQSNRHLELSHKFYRSALDSCQNASLKPPLTIPIHEKFVFVQLETEIIQLKQSPGHIFPQSLVENAKHVFSNTSNTPFLHMAAAFLLNCKEYQFFTSDNFGDQAKFATGLANCCLALMESSEVRRHGRHIFDAIFRILENQREQDSDVKTGLQIFFNNLVERFSLSISISCFVKLVTLVENPKWEISSEYPNCWPAAISNVDRLERSQVCRFFLSLVDHAIELHPNNCHAWLITKADYLFNNSNYSMALKLYIEAGALASSYFETAVPPDIWAEPCIRHMLDCLNMLREIRFALLLSQLLRPADHNLTLNLIKELLEKPNESFIPNNFYKYIWDMTALEYLGYFCALRKLSEFNDYFNTIPADLNINNSEEVLSRAVQWRRTEFLRRLADYLLIV</sequence>
<gene>
    <name evidence="8" type="ORF">LOD99_2326</name>
</gene>
<feature type="domain" description="INTS8 TPR repeats" evidence="7">
    <location>
        <begin position="480"/>
        <end position="934"/>
    </location>
</feature>
<dbReference type="Proteomes" id="UP001165289">
    <property type="component" value="Unassembled WGS sequence"/>
</dbReference>
<evidence type="ECO:0000256" key="4">
    <source>
        <dbReference type="ARBA" id="ARBA00022454"/>
    </source>
</evidence>
<comment type="similarity">
    <text evidence="3">Belongs to the Integrator subunit 8 family.</text>
</comment>
<dbReference type="GO" id="GO:0005694">
    <property type="term" value="C:chromosome"/>
    <property type="evidence" value="ECO:0007669"/>
    <property type="project" value="UniProtKB-SubCell"/>
</dbReference>
<dbReference type="EMBL" id="JAKMXF010000210">
    <property type="protein sequence ID" value="KAI6655037.1"/>
    <property type="molecule type" value="Genomic_DNA"/>
</dbReference>
<comment type="caution">
    <text evidence="8">The sequence shown here is derived from an EMBL/GenBank/DDBJ whole genome shotgun (WGS) entry which is preliminary data.</text>
</comment>
<dbReference type="PANTHER" id="PTHR13350">
    <property type="entry name" value="INTEGRATOR COMPLEX SUBUNIT 8"/>
    <property type="match status" value="1"/>
</dbReference>
<comment type="subcellular location">
    <subcellularLocation>
        <location evidence="2">Chromosome</location>
    </subcellularLocation>
    <subcellularLocation>
        <location evidence="1">Nucleus</location>
    </subcellularLocation>
</comment>
<evidence type="ECO:0000256" key="6">
    <source>
        <dbReference type="SAM" id="MobiDB-lite"/>
    </source>
</evidence>
<feature type="region of interest" description="Disordered" evidence="6">
    <location>
        <begin position="311"/>
        <end position="334"/>
    </location>
</feature>
<evidence type="ECO:0000256" key="1">
    <source>
        <dbReference type="ARBA" id="ARBA00004123"/>
    </source>
</evidence>
<name>A0AAV7K1E1_9METZ</name>
<keyword evidence="4" id="KW-0158">Chromosome</keyword>
<dbReference type="GO" id="GO:0032039">
    <property type="term" value="C:integrator complex"/>
    <property type="evidence" value="ECO:0007669"/>
    <property type="project" value="TreeGrafter"/>
</dbReference>
<evidence type="ECO:0000313" key="9">
    <source>
        <dbReference type="Proteomes" id="UP001165289"/>
    </source>
</evidence>
<dbReference type="InterPro" id="IPR057980">
    <property type="entry name" value="TPR_INTS8"/>
</dbReference>
<accession>A0AAV7K1E1</accession>
<proteinExistence type="inferred from homology"/>
<evidence type="ECO:0000259" key="7">
    <source>
        <dbReference type="Pfam" id="PF25756"/>
    </source>
</evidence>
<dbReference type="InterPro" id="IPR038751">
    <property type="entry name" value="INTS8"/>
</dbReference>
<evidence type="ECO:0000313" key="8">
    <source>
        <dbReference type="EMBL" id="KAI6655037.1"/>
    </source>
</evidence>
<evidence type="ECO:0000256" key="2">
    <source>
        <dbReference type="ARBA" id="ARBA00004286"/>
    </source>
</evidence>
<dbReference type="GO" id="GO:0034472">
    <property type="term" value="P:snRNA 3'-end processing"/>
    <property type="evidence" value="ECO:0007669"/>
    <property type="project" value="InterPro"/>
</dbReference>
<organism evidence="8 9">
    <name type="scientific">Oopsacas minuta</name>
    <dbReference type="NCBI Taxonomy" id="111878"/>
    <lineage>
        <taxon>Eukaryota</taxon>
        <taxon>Metazoa</taxon>
        <taxon>Porifera</taxon>
        <taxon>Hexactinellida</taxon>
        <taxon>Hexasterophora</taxon>
        <taxon>Lyssacinosida</taxon>
        <taxon>Leucopsacidae</taxon>
        <taxon>Oopsacas</taxon>
    </lineage>
</organism>
<keyword evidence="9" id="KW-1185">Reference proteome</keyword>